<feature type="transmembrane region" description="Helical" evidence="16">
    <location>
        <begin position="531"/>
        <end position="556"/>
    </location>
</feature>
<dbReference type="InterPro" id="IPR008988">
    <property type="entry name" value="Transcriptional_repressor_C"/>
</dbReference>
<comment type="function">
    <text evidence="16">Probable transporter of a GTP-driven Fe(2+) uptake system.</text>
</comment>
<dbReference type="NCBIfam" id="TIGR00437">
    <property type="entry name" value="feoB"/>
    <property type="match status" value="1"/>
</dbReference>
<comment type="similarity">
    <text evidence="16">Belongs to the TRAFAC class TrmE-Era-EngA-EngB-Septin-like GTPase superfamily. FeoB GTPase (TC 9.A.8) family.</text>
</comment>
<gene>
    <name evidence="18" type="ORF">A5CBH24_23350</name>
</gene>
<dbReference type="GO" id="GO:0046914">
    <property type="term" value="F:transition metal ion binding"/>
    <property type="evidence" value="ECO:0007669"/>
    <property type="project" value="InterPro"/>
</dbReference>
<keyword evidence="5 16" id="KW-0812">Transmembrane</keyword>
<evidence type="ECO:0000256" key="5">
    <source>
        <dbReference type="ARBA" id="ARBA00022692"/>
    </source>
</evidence>
<dbReference type="Gene3D" id="2.30.30.90">
    <property type="match status" value="1"/>
</dbReference>
<dbReference type="InterPro" id="IPR041069">
    <property type="entry name" value="FeoB_Cyto"/>
</dbReference>
<feature type="binding site" evidence="15">
    <location>
        <position position="124"/>
    </location>
    <ligand>
        <name>Mg(2+)</name>
        <dbReference type="ChEBI" id="CHEBI:18420"/>
        <label>2</label>
    </ligand>
</feature>
<name>A0A4Y1WW21_9BACT</name>
<feature type="transmembrane region" description="Helical" evidence="16">
    <location>
        <begin position="754"/>
        <end position="778"/>
    </location>
</feature>
<dbReference type="RefSeq" id="WP_141413294.1">
    <property type="nucleotide sequence ID" value="NZ_AP019735.1"/>
</dbReference>
<dbReference type="Gene3D" id="1.10.287.1770">
    <property type="match status" value="1"/>
</dbReference>
<evidence type="ECO:0000313" key="18">
    <source>
        <dbReference type="EMBL" id="BBL05022.1"/>
    </source>
</evidence>
<feature type="transmembrane region" description="Helical" evidence="16">
    <location>
        <begin position="447"/>
        <end position="473"/>
    </location>
</feature>
<dbReference type="Pfam" id="PF17910">
    <property type="entry name" value="FeoB_Cyto"/>
    <property type="match status" value="1"/>
</dbReference>
<dbReference type="GO" id="GO:0005525">
    <property type="term" value="F:GTP binding"/>
    <property type="evidence" value="ECO:0007669"/>
    <property type="project" value="UniProtKB-KW"/>
</dbReference>
<dbReference type="GeneID" id="78343052"/>
<feature type="binding site" evidence="14">
    <location>
        <begin position="219"/>
        <end position="222"/>
    </location>
    <ligand>
        <name>GTP</name>
        <dbReference type="ChEBI" id="CHEBI:37565"/>
        <label>1</label>
    </ligand>
</feature>
<dbReference type="SUPFAM" id="SSF50037">
    <property type="entry name" value="C-terminal domain of transcriptional repressors"/>
    <property type="match status" value="1"/>
</dbReference>
<feature type="binding site" evidence="15">
    <location>
        <position position="128"/>
    </location>
    <ligand>
        <name>Mg(2+)</name>
        <dbReference type="ChEBI" id="CHEBI:18420"/>
        <label>2</label>
    </ligand>
</feature>
<keyword evidence="10 14" id="KW-0342">GTP-binding</keyword>
<sequence>MRLSELKTGQSATILNVLGHGGFRRRIMEMGFVRGKRVDVLQNAPLRDPIKYRIMDYEVSLRRSEAAMIVVITAEEVQQQLSVAGETLSAPDDADFEEAISTRSRTINVALIGNPNSGKTSLFNAISGGHEHVGNYSGVTVDAKRGEYRYGGYRFVITDLPGTYALSAYTPEELYVRRHLVNDTPDVVVNAVVASNLERNLYLTTELIDIDPKMVVALNMYDELEASGAVLDYEHLGAMLGVPMVPVVAKTGRGLEALLDTVIAVYENRDPRVRHIHINNGPVVEQALRPLYERLRSDRDELPKHFPPRYFAMKLLERDKEVEAQLADCPHFAEWIALRDRAVPQVEEELGEDVETALANQKYGFISGALKETFTPGGKEQAQTTHIIDAFVTHKLWGFPIFFFLMWLMFYCTFNIGAYPQEWIETLVGWLGSGLQQAMPDGAFKDLLIDGVIGGVGSVIVFLPNIIILYLFISFMEDSGYLARAAFIMDRVMHRIGLHGKSFIPLVMGFGCNVPAIMATRTIESRSSRLITVLITPFMSCSARLPIYILFVGTFFPDHGGLVLFGLYLLGIALAVVTARLMRRFLYKVDETPFVMELPPYRMPTMRATLSHMWDKSAQYLRKMGGLILVASLFVWFLSYFPRPVAGEPEIEHYENSYLGQLGRWCEPAVEPLGLNWKAGVAILSGVSAKEIVVSTLGVLYSQDATADDASLAQTLRESGDFTPASALAFLVFVLLYFPCIATIVAVRNEAGRGWALASMVYSTAVAWFVAWIVYHIALLL</sequence>
<keyword evidence="2 16" id="KW-0813">Transport</keyword>
<dbReference type="SMART" id="SM00899">
    <property type="entry name" value="FeoA"/>
    <property type="match status" value="1"/>
</dbReference>
<protein>
    <recommendedName>
        <fullName evidence="12 13">Ferrous iron transport protein B</fullName>
    </recommendedName>
</protein>
<keyword evidence="7 16" id="KW-1133">Transmembrane helix</keyword>
<dbReference type="PANTHER" id="PTHR43185:SF1">
    <property type="entry name" value="FE(2+) TRANSPORTER FEOB"/>
    <property type="match status" value="1"/>
</dbReference>
<evidence type="ECO:0000256" key="4">
    <source>
        <dbReference type="ARBA" id="ARBA00022496"/>
    </source>
</evidence>
<feature type="binding site" evidence="14">
    <location>
        <begin position="138"/>
        <end position="142"/>
    </location>
    <ligand>
        <name>GTP</name>
        <dbReference type="ChEBI" id="CHEBI:37565"/>
        <label>1</label>
    </ligand>
</feature>
<keyword evidence="15" id="KW-0479">Metal-binding</keyword>
<feature type="binding site" evidence="14">
    <location>
        <begin position="159"/>
        <end position="162"/>
    </location>
    <ligand>
        <name>GTP</name>
        <dbReference type="ChEBI" id="CHEBI:37565"/>
        <label>1</label>
    </ligand>
</feature>
<proteinExistence type="inferred from homology"/>
<dbReference type="Pfam" id="PF04023">
    <property type="entry name" value="FeoA"/>
    <property type="match status" value="1"/>
</dbReference>
<keyword evidence="15" id="KW-0460">Magnesium</keyword>
<keyword evidence="4 16" id="KW-0410">Iron transport</keyword>
<evidence type="ECO:0000256" key="13">
    <source>
        <dbReference type="NCBIfam" id="TIGR00437"/>
    </source>
</evidence>
<organism evidence="18 19">
    <name type="scientific">Alistipes communis</name>
    <dbReference type="NCBI Taxonomy" id="2585118"/>
    <lineage>
        <taxon>Bacteria</taxon>
        <taxon>Pseudomonadati</taxon>
        <taxon>Bacteroidota</taxon>
        <taxon>Bacteroidia</taxon>
        <taxon>Bacteroidales</taxon>
        <taxon>Rikenellaceae</taxon>
        <taxon>Alistipes</taxon>
    </lineage>
</organism>
<evidence type="ECO:0000256" key="7">
    <source>
        <dbReference type="ARBA" id="ARBA00022989"/>
    </source>
</evidence>
<dbReference type="InterPro" id="IPR050860">
    <property type="entry name" value="FeoB_GTPase"/>
</dbReference>
<feature type="domain" description="FeoB-type G" evidence="17">
    <location>
        <begin position="106"/>
        <end position="268"/>
    </location>
</feature>
<dbReference type="CDD" id="cd01879">
    <property type="entry name" value="FeoB"/>
    <property type="match status" value="1"/>
</dbReference>
<evidence type="ECO:0000256" key="8">
    <source>
        <dbReference type="ARBA" id="ARBA00023004"/>
    </source>
</evidence>
<feature type="transmembrane region" description="Helical" evidence="16">
    <location>
        <begin position="620"/>
        <end position="641"/>
    </location>
</feature>
<feature type="transmembrane region" description="Helical" evidence="16">
    <location>
        <begin position="562"/>
        <end position="582"/>
    </location>
</feature>
<dbReference type="Pfam" id="PF07664">
    <property type="entry name" value="FeoB_C"/>
    <property type="match status" value="1"/>
</dbReference>
<feature type="binding site" evidence="15">
    <location>
        <position position="125"/>
    </location>
    <ligand>
        <name>Mg(2+)</name>
        <dbReference type="ChEBI" id="CHEBI:18420"/>
        <label>2</label>
    </ligand>
</feature>
<dbReference type="InterPro" id="IPR027417">
    <property type="entry name" value="P-loop_NTPase"/>
</dbReference>
<reference evidence="19" key="1">
    <citation type="submission" date="2019-06" db="EMBL/GenBank/DDBJ databases">
        <title>Alistipes onderdonkii subsp. vulgaris subsp. nov., Alistipes dispar sp. nov. and Alistipes communis sp. nov., isolated from human faeces, and creation of Alistipes onderdonkii subsp. onderdonkii subsp. nov.</title>
        <authorList>
            <person name="Sakamoto M."/>
            <person name="Ikeyama N."/>
            <person name="Ogata Y."/>
            <person name="Suda W."/>
            <person name="Iino T."/>
            <person name="Hattori M."/>
            <person name="Ohkuma M."/>
        </authorList>
    </citation>
    <scope>NUCLEOTIDE SEQUENCE [LARGE SCALE GENOMIC DNA]</scope>
    <source>
        <strain evidence="19">5CBH24</strain>
    </source>
</reference>
<evidence type="ECO:0000256" key="1">
    <source>
        <dbReference type="ARBA" id="ARBA00004651"/>
    </source>
</evidence>
<evidence type="ECO:0000256" key="9">
    <source>
        <dbReference type="ARBA" id="ARBA00023065"/>
    </source>
</evidence>
<evidence type="ECO:0000256" key="14">
    <source>
        <dbReference type="PIRSR" id="PIRSR603373-1"/>
    </source>
</evidence>
<dbReference type="OrthoDB" id="9809127at2"/>
<evidence type="ECO:0000256" key="11">
    <source>
        <dbReference type="ARBA" id="ARBA00023136"/>
    </source>
</evidence>
<dbReference type="AlphaFoldDB" id="A0A4Y1WW21"/>
<evidence type="ECO:0000313" key="19">
    <source>
        <dbReference type="Proteomes" id="UP000318946"/>
    </source>
</evidence>
<feature type="transmembrane region" description="Helical" evidence="16">
    <location>
        <begin position="502"/>
        <end position="519"/>
    </location>
</feature>
<dbReference type="Pfam" id="PF02421">
    <property type="entry name" value="FeoB_N"/>
    <property type="match status" value="1"/>
</dbReference>
<dbReference type="GO" id="GO:0005886">
    <property type="term" value="C:plasma membrane"/>
    <property type="evidence" value="ECO:0007669"/>
    <property type="project" value="UniProtKB-SubCell"/>
</dbReference>
<evidence type="ECO:0000256" key="12">
    <source>
        <dbReference type="ARBA" id="ARBA00031200"/>
    </source>
</evidence>
<evidence type="ECO:0000256" key="3">
    <source>
        <dbReference type="ARBA" id="ARBA00022475"/>
    </source>
</evidence>
<dbReference type="PANTHER" id="PTHR43185">
    <property type="entry name" value="FERROUS IRON TRANSPORT PROTEIN B"/>
    <property type="match status" value="1"/>
</dbReference>
<dbReference type="EMBL" id="AP019735">
    <property type="protein sequence ID" value="BBL05022.1"/>
    <property type="molecule type" value="Genomic_DNA"/>
</dbReference>
<dbReference type="InterPro" id="IPR007167">
    <property type="entry name" value="Fe-transptr_FeoA-like"/>
</dbReference>
<evidence type="ECO:0000256" key="2">
    <source>
        <dbReference type="ARBA" id="ARBA00022448"/>
    </source>
</evidence>
<dbReference type="PROSITE" id="PS51711">
    <property type="entry name" value="G_FEOB"/>
    <property type="match status" value="1"/>
</dbReference>
<feature type="binding site" evidence="14">
    <location>
        <begin position="113"/>
        <end position="120"/>
    </location>
    <ligand>
        <name>GTP</name>
        <dbReference type="ChEBI" id="CHEBI:37565"/>
        <label>1</label>
    </ligand>
</feature>
<keyword evidence="11 16" id="KW-0472">Membrane</keyword>
<dbReference type="InterPro" id="IPR011642">
    <property type="entry name" value="Gate_dom"/>
</dbReference>
<dbReference type="InterPro" id="IPR003373">
    <property type="entry name" value="Fe2_transport_prot-B"/>
</dbReference>
<dbReference type="SUPFAM" id="SSF52540">
    <property type="entry name" value="P-loop containing nucleoside triphosphate hydrolases"/>
    <property type="match status" value="1"/>
</dbReference>
<dbReference type="Pfam" id="PF07670">
    <property type="entry name" value="Gate"/>
    <property type="match status" value="2"/>
</dbReference>
<keyword evidence="8 16" id="KW-0408">Iron</keyword>
<evidence type="ECO:0000256" key="6">
    <source>
        <dbReference type="ARBA" id="ARBA00022741"/>
    </source>
</evidence>
<evidence type="ECO:0000256" key="16">
    <source>
        <dbReference type="RuleBase" id="RU362098"/>
    </source>
</evidence>
<feature type="binding site" evidence="15">
    <location>
        <position position="127"/>
    </location>
    <ligand>
        <name>Mg(2+)</name>
        <dbReference type="ChEBI" id="CHEBI:18420"/>
        <label>2</label>
    </ligand>
</feature>
<keyword evidence="9" id="KW-0406">Ion transport</keyword>
<accession>A0A4Y1WW21</accession>
<dbReference type="InterPro" id="IPR038157">
    <property type="entry name" value="FeoA_core_dom"/>
</dbReference>
<dbReference type="Gene3D" id="3.40.50.300">
    <property type="entry name" value="P-loop containing nucleotide triphosphate hydrolases"/>
    <property type="match status" value="1"/>
</dbReference>
<feature type="transmembrane region" description="Helical" evidence="16">
    <location>
        <begin position="396"/>
        <end position="414"/>
    </location>
</feature>
<evidence type="ECO:0000256" key="15">
    <source>
        <dbReference type="PIRSR" id="PIRSR603373-2"/>
    </source>
</evidence>
<keyword evidence="3" id="KW-1003">Cell membrane</keyword>
<keyword evidence="6 14" id="KW-0547">Nucleotide-binding</keyword>
<dbReference type="Proteomes" id="UP000318946">
    <property type="component" value="Chromosome"/>
</dbReference>
<dbReference type="KEGG" id="acou:A5CBH24_23350"/>
<dbReference type="InterPro" id="IPR030389">
    <property type="entry name" value="G_FEOB_dom"/>
</dbReference>
<keyword evidence="19" id="KW-1185">Reference proteome</keyword>
<feature type="transmembrane region" description="Helical" evidence="16">
    <location>
        <begin position="725"/>
        <end position="747"/>
    </location>
</feature>
<evidence type="ECO:0000256" key="10">
    <source>
        <dbReference type="ARBA" id="ARBA00023134"/>
    </source>
</evidence>
<dbReference type="GO" id="GO:0015093">
    <property type="term" value="F:ferrous iron transmembrane transporter activity"/>
    <property type="evidence" value="ECO:0007669"/>
    <property type="project" value="UniProtKB-UniRule"/>
</dbReference>
<evidence type="ECO:0000259" key="17">
    <source>
        <dbReference type="PROSITE" id="PS51711"/>
    </source>
</evidence>
<comment type="subcellular location">
    <subcellularLocation>
        <location evidence="16">Cell inner membrane</location>
        <topology evidence="16">Multi-pass membrane protein</topology>
    </subcellularLocation>
    <subcellularLocation>
        <location evidence="1">Cell membrane</location>
        <topology evidence="1">Multi-pass membrane protein</topology>
    </subcellularLocation>
</comment>
<dbReference type="InterPro" id="IPR011640">
    <property type="entry name" value="Fe2_transport_prot_B_C"/>
</dbReference>